<dbReference type="EMBL" id="PFLC01000003">
    <property type="protein sequence ID" value="PIY63372.1"/>
    <property type="molecule type" value="Genomic_DNA"/>
</dbReference>
<comment type="caution">
    <text evidence="1">The sequence shown here is derived from an EMBL/GenBank/DDBJ whole genome shotgun (WGS) entry which is preliminary data.</text>
</comment>
<proteinExistence type="predicted"/>
<accession>A0A2M7QB35</accession>
<name>A0A2M7QB35_9BACT</name>
<sequence length="106" mass="12117">LTDRATIVDRIHLLVIELGPDKEPLGFFAIVRMVKEAMRALGVELDDTKLRTYLNLLKGQDVLRREDGPEQVTLTAEGAARKLYRVDMDHPFVRVPLDDFQKQTDV</sequence>
<evidence type="ECO:0000313" key="2">
    <source>
        <dbReference type="Proteomes" id="UP000230973"/>
    </source>
</evidence>
<evidence type="ECO:0000313" key="1">
    <source>
        <dbReference type="EMBL" id="PIY63372.1"/>
    </source>
</evidence>
<organism evidence="1 2">
    <name type="scientific">Candidatus Uhrbacteria bacterium CG_4_10_14_0_8_um_filter_58_22</name>
    <dbReference type="NCBI Taxonomy" id="1975029"/>
    <lineage>
        <taxon>Bacteria</taxon>
        <taxon>Candidatus Uhriibacteriota</taxon>
    </lineage>
</organism>
<dbReference type="Proteomes" id="UP000230973">
    <property type="component" value="Unassembled WGS sequence"/>
</dbReference>
<gene>
    <name evidence="1" type="ORF">COY93_00180</name>
</gene>
<reference evidence="2" key="1">
    <citation type="submission" date="2017-09" db="EMBL/GenBank/DDBJ databases">
        <title>Depth-based differentiation of microbial function through sediment-hosted aquifers and enrichment of novel symbionts in the deep terrestrial subsurface.</title>
        <authorList>
            <person name="Probst A.J."/>
            <person name="Ladd B."/>
            <person name="Jarett J.K."/>
            <person name="Geller-Mcgrath D.E."/>
            <person name="Sieber C.M.K."/>
            <person name="Emerson J.B."/>
            <person name="Anantharaman K."/>
            <person name="Thomas B.C."/>
            <person name="Malmstrom R."/>
            <person name="Stieglmeier M."/>
            <person name="Klingl A."/>
            <person name="Woyke T."/>
            <person name="Ryan C.M."/>
            <person name="Banfield J.F."/>
        </authorList>
    </citation>
    <scope>NUCLEOTIDE SEQUENCE [LARGE SCALE GENOMIC DNA]</scope>
</reference>
<feature type="non-terminal residue" evidence="1">
    <location>
        <position position="1"/>
    </location>
</feature>
<protein>
    <submittedName>
        <fullName evidence="1">Uncharacterized protein</fullName>
    </submittedName>
</protein>
<dbReference type="AlphaFoldDB" id="A0A2M7QB35"/>